<keyword evidence="3" id="KW-1185">Reference proteome</keyword>
<evidence type="ECO:0000313" key="2">
    <source>
        <dbReference type="EMBL" id="GLS86784.1"/>
    </source>
</evidence>
<proteinExistence type="predicted"/>
<sequence length="91" mass="9983">MVCFVTGTEIRLRAFKLHRMAIIAFAAGDIAMEWNRIEAKWYEMAKRLQGAQPSVRTRHDTAADTSAQSNALASNSVSSTAKDGKSARVVI</sequence>
<evidence type="ECO:0000256" key="1">
    <source>
        <dbReference type="SAM" id="MobiDB-lite"/>
    </source>
</evidence>
<dbReference type="AlphaFoldDB" id="A0AA37U3F2"/>
<comment type="caution">
    <text evidence="2">The sequence shown here is derived from an EMBL/GenBank/DDBJ whole genome shotgun (WGS) entry which is preliminary data.</text>
</comment>
<dbReference type="Proteomes" id="UP001157355">
    <property type="component" value="Unassembled WGS sequence"/>
</dbReference>
<reference evidence="2 3" key="1">
    <citation type="journal article" date="2014" name="Int. J. Syst. Evol. Microbiol.">
        <title>Complete genome sequence of Corynebacterium casei LMG S-19264T (=DSM 44701T), isolated from a smear-ripened cheese.</title>
        <authorList>
            <consortium name="US DOE Joint Genome Institute (JGI-PGF)"/>
            <person name="Walter F."/>
            <person name="Albersmeier A."/>
            <person name="Kalinowski J."/>
            <person name="Ruckert C."/>
        </authorList>
    </citation>
    <scope>NUCLEOTIDE SEQUENCE [LARGE SCALE GENOMIC DNA]</scope>
    <source>
        <strain evidence="2 3">NBRC 111766</strain>
    </source>
</reference>
<evidence type="ECO:0000313" key="3">
    <source>
        <dbReference type="Proteomes" id="UP001157355"/>
    </source>
</evidence>
<gene>
    <name evidence="2" type="ORF">GCM10010873_17580</name>
</gene>
<organism evidence="2 3">
    <name type="scientific">Cypionkella aquatica</name>
    <dbReference type="NCBI Taxonomy" id="1756042"/>
    <lineage>
        <taxon>Bacteria</taxon>
        <taxon>Pseudomonadati</taxon>
        <taxon>Pseudomonadota</taxon>
        <taxon>Alphaproteobacteria</taxon>
        <taxon>Rhodobacterales</taxon>
        <taxon>Paracoccaceae</taxon>
        <taxon>Cypionkella</taxon>
    </lineage>
</organism>
<feature type="compositionally biased region" description="Polar residues" evidence="1">
    <location>
        <begin position="63"/>
        <end position="81"/>
    </location>
</feature>
<protein>
    <submittedName>
        <fullName evidence="2">Uncharacterized protein</fullName>
    </submittedName>
</protein>
<feature type="region of interest" description="Disordered" evidence="1">
    <location>
        <begin position="53"/>
        <end position="91"/>
    </location>
</feature>
<dbReference type="EMBL" id="BSPP01000007">
    <property type="protein sequence ID" value="GLS86784.1"/>
    <property type="molecule type" value="Genomic_DNA"/>
</dbReference>
<feature type="compositionally biased region" description="Basic and acidic residues" evidence="1">
    <location>
        <begin position="82"/>
        <end position="91"/>
    </location>
</feature>
<name>A0AA37U3F2_9RHOB</name>
<accession>A0AA37U3F2</accession>